<dbReference type="Proteomes" id="UP000027265">
    <property type="component" value="Unassembled WGS sequence"/>
</dbReference>
<dbReference type="HOGENOM" id="CLU_146186_0_0_1"/>
<protein>
    <recommendedName>
        <fullName evidence="1">DUF6532 domain-containing protein</fullName>
    </recommendedName>
</protein>
<feature type="domain" description="DUF6532" evidence="1">
    <location>
        <begin position="61"/>
        <end position="106"/>
    </location>
</feature>
<dbReference type="Pfam" id="PF20149">
    <property type="entry name" value="DUF6532"/>
    <property type="match status" value="1"/>
</dbReference>
<gene>
    <name evidence="2" type="ORF">JAAARDRAFT_126234</name>
</gene>
<accession>A0A067QBW8</accession>
<evidence type="ECO:0000313" key="2">
    <source>
        <dbReference type="EMBL" id="KDQ60096.1"/>
    </source>
</evidence>
<dbReference type="AlphaFoldDB" id="A0A067QBW8"/>
<dbReference type="InterPro" id="IPR045341">
    <property type="entry name" value="DUF6532"/>
</dbReference>
<dbReference type="InParanoid" id="A0A067QBW8"/>
<evidence type="ECO:0000313" key="3">
    <source>
        <dbReference type="Proteomes" id="UP000027265"/>
    </source>
</evidence>
<keyword evidence="3" id="KW-1185">Reference proteome</keyword>
<proteinExistence type="predicted"/>
<reference evidence="3" key="1">
    <citation type="journal article" date="2014" name="Proc. Natl. Acad. Sci. U.S.A.">
        <title>Extensive sampling of basidiomycete genomes demonstrates inadequacy of the white-rot/brown-rot paradigm for wood decay fungi.</title>
        <authorList>
            <person name="Riley R."/>
            <person name="Salamov A.A."/>
            <person name="Brown D.W."/>
            <person name="Nagy L.G."/>
            <person name="Floudas D."/>
            <person name="Held B.W."/>
            <person name="Levasseur A."/>
            <person name="Lombard V."/>
            <person name="Morin E."/>
            <person name="Otillar R."/>
            <person name="Lindquist E.A."/>
            <person name="Sun H."/>
            <person name="LaButti K.M."/>
            <person name="Schmutz J."/>
            <person name="Jabbour D."/>
            <person name="Luo H."/>
            <person name="Baker S.E."/>
            <person name="Pisabarro A.G."/>
            <person name="Walton J.D."/>
            <person name="Blanchette R.A."/>
            <person name="Henrissat B."/>
            <person name="Martin F."/>
            <person name="Cullen D."/>
            <person name="Hibbett D.S."/>
            <person name="Grigoriev I.V."/>
        </authorList>
    </citation>
    <scope>NUCLEOTIDE SEQUENCE [LARGE SCALE GENOMIC DNA]</scope>
    <source>
        <strain evidence="3">MUCL 33604</strain>
    </source>
</reference>
<sequence>MHDYERLVQAVLKIATSIYRCCVCTENPYPNDKEQLQWAGEAWARACQDKGIDIEMDEEHSKLVFPLKDPFARSGMYEHPIIQQLINTMWFRDPHDEGIVYKRYFK</sequence>
<dbReference type="OrthoDB" id="3257342at2759"/>
<dbReference type="EMBL" id="KL197714">
    <property type="protein sequence ID" value="KDQ60096.1"/>
    <property type="molecule type" value="Genomic_DNA"/>
</dbReference>
<organism evidence="2 3">
    <name type="scientific">Jaapia argillacea MUCL 33604</name>
    <dbReference type="NCBI Taxonomy" id="933084"/>
    <lineage>
        <taxon>Eukaryota</taxon>
        <taxon>Fungi</taxon>
        <taxon>Dikarya</taxon>
        <taxon>Basidiomycota</taxon>
        <taxon>Agaricomycotina</taxon>
        <taxon>Agaricomycetes</taxon>
        <taxon>Agaricomycetidae</taxon>
        <taxon>Jaapiales</taxon>
        <taxon>Jaapiaceae</taxon>
        <taxon>Jaapia</taxon>
    </lineage>
</organism>
<evidence type="ECO:0000259" key="1">
    <source>
        <dbReference type="Pfam" id="PF20149"/>
    </source>
</evidence>
<name>A0A067QBW8_9AGAM</name>